<comment type="caution">
    <text evidence="2">The sequence shown here is derived from an EMBL/GenBank/DDBJ whole genome shotgun (WGS) entry which is preliminary data.</text>
</comment>
<sequence length="481" mass="54409">MVWLIPYQFVEVHPHLPSSEGTRADNQLFRKESTAASSCAHSEATTGTHVPEQLSEYLGPVIQESAHKDTELQEVEQTSEVIISATDPIEDRDCRNKRSRFATAKTRPPCHLHPTGTLKYQWHDAYQHLLLGTGNRVKTYVVLLGYESRTKYILMAKFVTEYFDNNRDIFLEADFNEPEGQAAFGRIRTALIDYVAKERGEPLWNMQEDGTYVALALEVFIKDSHHTWATRPGQIRGTPGFRRYTGRRGAIRNLSEPVGEEENEAGGRWAEDDDFSNIFDTQTPRVFYNIIASKKDQRYHTPVTAPPKGSTLLSPIVVDAEDDAMELSDARETAEDAVRPKPTTRKAERPTTSIEALANPNYYKAPPSLDMANLPALQEAFYRIQYEKRQAEMTNIRLNDSFAELQIRCAAAEAYGSQARADAAALGLALAERCKVRRNSKAAVINTMPAQTNLHRDVTERLMENPEFTRKWFPGYFEEAG</sequence>
<keyword evidence="3" id="KW-1185">Reference proteome</keyword>
<feature type="region of interest" description="Disordered" evidence="1">
    <location>
        <begin position="329"/>
        <end position="350"/>
    </location>
</feature>
<evidence type="ECO:0000256" key="1">
    <source>
        <dbReference type="SAM" id="MobiDB-lite"/>
    </source>
</evidence>
<proteinExistence type="predicted"/>
<evidence type="ECO:0000313" key="2">
    <source>
        <dbReference type="EMBL" id="KAK5088374.1"/>
    </source>
</evidence>
<dbReference type="Proteomes" id="UP001309876">
    <property type="component" value="Unassembled WGS sequence"/>
</dbReference>
<reference evidence="2 3" key="1">
    <citation type="submission" date="2023-08" db="EMBL/GenBank/DDBJ databases">
        <title>Black Yeasts Isolated from many extreme environments.</title>
        <authorList>
            <person name="Coleine C."/>
            <person name="Stajich J.E."/>
            <person name="Selbmann L."/>
        </authorList>
    </citation>
    <scope>NUCLEOTIDE SEQUENCE [LARGE SCALE GENOMIC DNA]</scope>
    <source>
        <strain evidence="2 3">CCFEE 5910</strain>
    </source>
</reference>
<name>A0AAN7T3J4_9EURO</name>
<accession>A0AAN7T3J4</accession>
<dbReference type="AlphaFoldDB" id="A0AAN7T3J4"/>
<dbReference type="EMBL" id="JAVRRJ010000002">
    <property type="protein sequence ID" value="KAK5088374.1"/>
    <property type="molecule type" value="Genomic_DNA"/>
</dbReference>
<organism evidence="2 3">
    <name type="scientific">Lithohypha guttulata</name>
    <dbReference type="NCBI Taxonomy" id="1690604"/>
    <lineage>
        <taxon>Eukaryota</taxon>
        <taxon>Fungi</taxon>
        <taxon>Dikarya</taxon>
        <taxon>Ascomycota</taxon>
        <taxon>Pezizomycotina</taxon>
        <taxon>Eurotiomycetes</taxon>
        <taxon>Chaetothyriomycetidae</taxon>
        <taxon>Chaetothyriales</taxon>
        <taxon>Trichomeriaceae</taxon>
        <taxon>Lithohypha</taxon>
    </lineage>
</organism>
<gene>
    <name evidence="2" type="ORF">LTR05_002592</name>
</gene>
<evidence type="ECO:0000313" key="3">
    <source>
        <dbReference type="Proteomes" id="UP001309876"/>
    </source>
</evidence>
<feature type="compositionally biased region" description="Basic and acidic residues" evidence="1">
    <location>
        <begin position="329"/>
        <end position="349"/>
    </location>
</feature>
<protein>
    <submittedName>
        <fullName evidence="2">Uncharacterized protein</fullName>
    </submittedName>
</protein>